<reference evidence="2 3" key="1">
    <citation type="submission" date="2019-02" db="EMBL/GenBank/DDBJ databases">
        <title>Sequencing the genomes of 1000 actinobacteria strains.</title>
        <authorList>
            <person name="Klenk H.-P."/>
        </authorList>
    </citation>
    <scope>NUCLEOTIDE SEQUENCE [LARGE SCALE GENOMIC DNA]</scope>
    <source>
        <strain evidence="2 3">DSM 45612</strain>
    </source>
</reference>
<protein>
    <recommendedName>
        <fullName evidence="1">DUF1989 domain-containing protein</fullName>
    </recommendedName>
</protein>
<dbReference type="RefSeq" id="WP_130333954.1">
    <property type="nucleotide sequence ID" value="NZ_SHLD01000001.1"/>
</dbReference>
<dbReference type="AlphaFoldDB" id="A0A4V2GD55"/>
<evidence type="ECO:0000259" key="1">
    <source>
        <dbReference type="Pfam" id="PF09347"/>
    </source>
</evidence>
<dbReference type="PANTHER" id="PTHR31527">
    <property type="entry name" value="RE64534P"/>
    <property type="match status" value="1"/>
</dbReference>
<dbReference type="PANTHER" id="PTHR31527:SF0">
    <property type="entry name" value="RE64534P"/>
    <property type="match status" value="1"/>
</dbReference>
<evidence type="ECO:0000313" key="2">
    <source>
        <dbReference type="EMBL" id="RZU74586.1"/>
    </source>
</evidence>
<proteinExistence type="predicted"/>
<dbReference type="EMBL" id="SHLD01000001">
    <property type="protein sequence ID" value="RZU74586.1"/>
    <property type="molecule type" value="Genomic_DNA"/>
</dbReference>
<comment type="caution">
    <text evidence="2">The sequence shown here is derived from an EMBL/GenBank/DDBJ whole genome shotgun (WGS) entry which is preliminary data.</text>
</comment>
<keyword evidence="3" id="KW-1185">Reference proteome</keyword>
<organism evidence="2 3">
    <name type="scientific">Micromonospora kangleipakensis</name>
    <dbReference type="NCBI Taxonomy" id="1077942"/>
    <lineage>
        <taxon>Bacteria</taxon>
        <taxon>Bacillati</taxon>
        <taxon>Actinomycetota</taxon>
        <taxon>Actinomycetes</taxon>
        <taxon>Micromonosporales</taxon>
        <taxon>Micromonosporaceae</taxon>
        <taxon>Micromonospora</taxon>
    </lineage>
</organism>
<feature type="domain" description="DUF1989" evidence="1">
    <location>
        <begin position="9"/>
        <end position="175"/>
    </location>
</feature>
<dbReference type="InterPro" id="IPR018959">
    <property type="entry name" value="DUF1989"/>
</dbReference>
<sequence>MTDTTTTQRLAPQTGTAFELPAGAYLRVIDPNGEQVSDLYAVSADDRAEHLSSGRSLDYAGKLWLTTGDMLYSNRSQPMLRIIEDTVGRHDFTLTPCSQQTFDLLYPDHEGYHPSCEQNIADALAPYEVAVDHIGVSFNIFMNVVYDCSTGKMLLGPPMSRPGDHILLRAESDLIVALTACSAENSNNGTLKPIDFTVDH</sequence>
<name>A0A4V2GD55_9ACTN</name>
<dbReference type="Proteomes" id="UP000294114">
    <property type="component" value="Unassembled WGS sequence"/>
</dbReference>
<dbReference type="Pfam" id="PF09347">
    <property type="entry name" value="DUF1989"/>
    <property type="match status" value="1"/>
</dbReference>
<gene>
    <name evidence="2" type="ORF">EV384_3061</name>
</gene>
<evidence type="ECO:0000313" key="3">
    <source>
        <dbReference type="Proteomes" id="UP000294114"/>
    </source>
</evidence>
<accession>A0A4V2GD55</accession>
<dbReference type="OrthoDB" id="9772660at2"/>